<feature type="compositionally biased region" description="Basic and acidic residues" evidence="13">
    <location>
        <begin position="773"/>
        <end position="792"/>
    </location>
</feature>
<keyword evidence="10" id="KW-0472">Membrane</keyword>
<evidence type="ECO:0000256" key="2">
    <source>
        <dbReference type="ARBA" id="ARBA00004370"/>
    </source>
</evidence>
<evidence type="ECO:0000256" key="12">
    <source>
        <dbReference type="ARBA" id="ARBA00048639"/>
    </source>
</evidence>
<feature type="region of interest" description="Disordered" evidence="13">
    <location>
        <begin position="232"/>
        <end position="253"/>
    </location>
</feature>
<evidence type="ECO:0000256" key="8">
    <source>
        <dbReference type="ARBA" id="ARBA00022643"/>
    </source>
</evidence>
<comment type="caution">
    <text evidence="15">The sequence shown here is derived from an EMBL/GenBank/DDBJ whole genome shotgun (WGS) entry which is preliminary data.</text>
</comment>
<dbReference type="SUPFAM" id="SSF51395">
    <property type="entry name" value="FMN-linked oxidoreductases"/>
    <property type="match status" value="2"/>
</dbReference>
<dbReference type="GO" id="GO:0006207">
    <property type="term" value="P:'de novo' pyrimidine nucleobase biosynthetic process"/>
    <property type="evidence" value="ECO:0007669"/>
    <property type="project" value="InterPro"/>
</dbReference>
<comment type="subcellular location">
    <subcellularLocation>
        <location evidence="2">Membrane</location>
    </subcellularLocation>
</comment>
<dbReference type="PROSITE" id="PS00911">
    <property type="entry name" value="DHODEHASE_1"/>
    <property type="match status" value="1"/>
</dbReference>
<dbReference type="FunFam" id="3.20.20.70:FF:000242">
    <property type="entry name" value="Dihydroorotate reductase PyrE"/>
    <property type="match status" value="1"/>
</dbReference>
<evidence type="ECO:0000256" key="3">
    <source>
        <dbReference type="ARBA" id="ARBA00005161"/>
    </source>
</evidence>
<feature type="compositionally biased region" description="Low complexity" evidence="13">
    <location>
        <begin position="825"/>
        <end position="837"/>
    </location>
</feature>
<dbReference type="OrthoDB" id="14784at2759"/>
<evidence type="ECO:0000256" key="5">
    <source>
        <dbReference type="ARBA" id="ARBA00012791"/>
    </source>
</evidence>
<evidence type="ECO:0000256" key="4">
    <source>
        <dbReference type="ARBA" id="ARBA00005359"/>
    </source>
</evidence>
<feature type="domain" description="Dihydroorotate dehydrogenase catalytic" evidence="14">
    <location>
        <begin position="901"/>
        <end position="950"/>
    </location>
</feature>
<dbReference type="InterPro" id="IPR005719">
    <property type="entry name" value="Dihydroorotate_DH_2"/>
</dbReference>
<proteinExistence type="inferred from homology"/>
<comment type="pathway">
    <text evidence="3">Pyrimidine metabolism; UMP biosynthesis via de novo pathway; orotate from (S)-dihydroorotate (quinone route): step 1/1.</text>
</comment>
<evidence type="ECO:0000256" key="6">
    <source>
        <dbReference type="ARBA" id="ARBA00017599"/>
    </source>
</evidence>
<comment type="similarity">
    <text evidence="4">Belongs to the dihydroorotate dehydrogenase family. Type 2 subfamily.</text>
</comment>
<feature type="compositionally biased region" description="Low complexity" evidence="13">
    <location>
        <begin position="752"/>
        <end position="772"/>
    </location>
</feature>
<dbReference type="EMBL" id="LAFY01000297">
    <property type="protein sequence ID" value="KJY01016.1"/>
    <property type="molecule type" value="Genomic_DNA"/>
</dbReference>
<evidence type="ECO:0000256" key="9">
    <source>
        <dbReference type="ARBA" id="ARBA00023002"/>
    </source>
</evidence>
<comment type="cofactor">
    <cofactor evidence="1">
        <name>FMN</name>
        <dbReference type="ChEBI" id="CHEBI:58210"/>
    </cofactor>
</comment>
<dbReference type="PANTHER" id="PTHR48109:SF4">
    <property type="entry name" value="DIHYDROOROTATE DEHYDROGENASE (QUINONE), MITOCHONDRIAL"/>
    <property type="match status" value="1"/>
</dbReference>
<feature type="region of interest" description="Disordered" evidence="13">
    <location>
        <begin position="271"/>
        <end position="329"/>
    </location>
</feature>
<reference evidence="15 16" key="1">
    <citation type="submission" date="2015-03" db="EMBL/GenBank/DDBJ databases">
        <title>RNA-seq based gene annotation and comparative genomics of four Zymoseptoria species reveal species-specific pathogenicity related genes and transposable element activity.</title>
        <authorList>
            <person name="Grandaubert J."/>
            <person name="Bhattacharyya A."/>
            <person name="Stukenbrock E.H."/>
        </authorList>
    </citation>
    <scope>NUCLEOTIDE SEQUENCE [LARGE SCALE GENOMIC DNA]</scope>
    <source>
        <strain evidence="15 16">Zb18110</strain>
    </source>
</reference>
<dbReference type="Pfam" id="PF01180">
    <property type="entry name" value="DHO_dh"/>
    <property type="match status" value="2"/>
</dbReference>
<evidence type="ECO:0000256" key="1">
    <source>
        <dbReference type="ARBA" id="ARBA00001917"/>
    </source>
</evidence>
<dbReference type="GO" id="GO:0106430">
    <property type="term" value="F:dihydroorotate dehydrogenase (quinone) activity"/>
    <property type="evidence" value="ECO:0007669"/>
    <property type="project" value="UniProtKB-EC"/>
</dbReference>
<dbReference type="InterPro" id="IPR005720">
    <property type="entry name" value="Dihydroorotate_DH_cat"/>
</dbReference>
<evidence type="ECO:0000313" key="15">
    <source>
        <dbReference type="EMBL" id="KJY01016.1"/>
    </source>
</evidence>
<keyword evidence="7" id="KW-0285">Flavoprotein</keyword>
<feature type="region of interest" description="Disordered" evidence="13">
    <location>
        <begin position="128"/>
        <end position="199"/>
    </location>
</feature>
<dbReference type="Proteomes" id="UP000033647">
    <property type="component" value="Unassembled WGS sequence"/>
</dbReference>
<dbReference type="STRING" id="1047168.A0A0F4GXU8"/>
<organism evidence="15 16">
    <name type="scientific">Zymoseptoria brevis</name>
    <dbReference type="NCBI Taxonomy" id="1047168"/>
    <lineage>
        <taxon>Eukaryota</taxon>
        <taxon>Fungi</taxon>
        <taxon>Dikarya</taxon>
        <taxon>Ascomycota</taxon>
        <taxon>Pezizomycotina</taxon>
        <taxon>Dothideomycetes</taxon>
        <taxon>Dothideomycetidae</taxon>
        <taxon>Mycosphaerellales</taxon>
        <taxon>Mycosphaerellaceae</taxon>
        <taxon>Zymoseptoria</taxon>
    </lineage>
</organism>
<evidence type="ECO:0000256" key="7">
    <source>
        <dbReference type="ARBA" id="ARBA00022630"/>
    </source>
</evidence>
<evidence type="ECO:0000259" key="14">
    <source>
        <dbReference type="Pfam" id="PF01180"/>
    </source>
</evidence>
<accession>A0A0F4GXU8</accession>
<dbReference type="InterPro" id="IPR001295">
    <property type="entry name" value="Dihydroorotate_DH_CS"/>
</dbReference>
<protein>
    <recommendedName>
        <fullName evidence="6">Dihydroorotate dehydrogenase (quinone), mitochondrial</fullName>
        <ecNumber evidence="5">1.3.5.2</ecNumber>
    </recommendedName>
    <alternativeName>
        <fullName evidence="11">Dihydroorotate oxidase</fullName>
    </alternativeName>
</protein>
<dbReference type="InterPro" id="IPR013785">
    <property type="entry name" value="Aldolase_TIM"/>
</dbReference>
<feature type="compositionally biased region" description="Low complexity" evidence="13">
    <location>
        <begin position="876"/>
        <end position="886"/>
    </location>
</feature>
<keyword evidence="16" id="KW-1185">Reference proteome</keyword>
<feature type="compositionally biased region" description="Basic and acidic residues" evidence="13">
    <location>
        <begin position="150"/>
        <end position="160"/>
    </location>
</feature>
<dbReference type="PANTHER" id="PTHR48109">
    <property type="entry name" value="DIHYDROOROTATE DEHYDROGENASE (QUINONE), MITOCHONDRIAL-RELATED"/>
    <property type="match status" value="1"/>
</dbReference>
<evidence type="ECO:0000256" key="10">
    <source>
        <dbReference type="ARBA" id="ARBA00023136"/>
    </source>
</evidence>
<feature type="compositionally biased region" description="Basic and acidic residues" evidence="13">
    <location>
        <begin position="285"/>
        <end position="319"/>
    </location>
</feature>
<name>A0A0F4GXU8_9PEZI</name>
<dbReference type="CDD" id="cd04738">
    <property type="entry name" value="DHOD_2_like"/>
    <property type="match status" value="1"/>
</dbReference>
<evidence type="ECO:0000256" key="13">
    <source>
        <dbReference type="SAM" id="MobiDB-lite"/>
    </source>
</evidence>
<gene>
    <name evidence="15" type="ORF">TI39_contig305g00034</name>
</gene>
<feature type="region of interest" description="Disordered" evidence="13">
    <location>
        <begin position="730"/>
        <end position="894"/>
    </location>
</feature>
<dbReference type="Gene3D" id="3.20.20.70">
    <property type="entry name" value="Aldolase class I"/>
    <property type="match status" value="2"/>
</dbReference>
<dbReference type="EC" id="1.3.5.2" evidence="5"/>
<comment type="catalytic activity">
    <reaction evidence="12">
        <text>(S)-dihydroorotate + a quinone = orotate + a quinol</text>
        <dbReference type="Rhea" id="RHEA:30187"/>
        <dbReference type="ChEBI" id="CHEBI:24646"/>
        <dbReference type="ChEBI" id="CHEBI:30839"/>
        <dbReference type="ChEBI" id="CHEBI:30864"/>
        <dbReference type="ChEBI" id="CHEBI:132124"/>
        <dbReference type="EC" id="1.3.5.2"/>
    </reaction>
</comment>
<dbReference type="InterPro" id="IPR050074">
    <property type="entry name" value="DHO_dehydrogenase"/>
</dbReference>
<evidence type="ECO:0000313" key="16">
    <source>
        <dbReference type="Proteomes" id="UP000033647"/>
    </source>
</evidence>
<dbReference type="UniPathway" id="UPA00070">
    <property type="reaction ID" value="UER00946"/>
</dbReference>
<sequence>MLNFAKSVIQSFPELQKCSLSTPPTLTDLTTLTMLARHLLRAPAPAALHLSRSFQGSLTRQWQRNLSTSSVLTRSQLWSSPSAGKTFCRAKSTNSTTPGNTKIEAETAKKIAETAEVETNFGAATADRAEEAARTVGRSTSSTTPGNTRIEAEAAKRIAETAEGETNFGAATADRAEEAARAVETGARDVAGDMKSAKDTVGRELEGAAKNAAESAKSAGRTLERETKAVAEDAAESVEGAAKTLQRETAGDAEAVQATAQSAARETEAAAKDAADSVEGAAKTLQREATADAESAKHAAKTAARETESAAKNAARETESAAAEAAETAKTAAQATKDAAVDTARSAADKAETAAKVATYGTTSAGSKIIAWIYGTGVVLLLSFGFLYVTDTRASIHQYVVVPFLRYVHSDPEEAHHAGIRYIKALYDFGLAPRERGDTDKKLGDLQIEVFGHVLDNPIGTSAGIDKNAEVPDALFSLGPAVVEVGGVTPLPQEGNPKPRVFRIPSQNALINRYGLNSEGAEHVAMQLRERVRMFAYHNGLGLGKEAEDMVLNGEAQVPPGSLVPGKMLLVQMAKNKVTPDGDIEAIARDYTFCVEHLAKYADVLVVNVSSPNTPGLRDLQAVGPLTRILGAVVDSANACERKTKPKVMVKVSPDEDSEEQIEGICAAVWASGVDGVIVGNTTKKRPDTIPKGYELPEEEVRLLTEVGGYSGPQMFERTLSLVGRYRSKLDQGPQDDVEESTPAKKQEKQQPTQSKPKSATPTPPQQSSQTSKLDDIDASIQRDAKRMKPDTPEAEQASKQPLIQIPDRHTSTSTAEKAAAGPDSSSAAIPTSGTTPSTPPKLTAGEEGSTRDVAESALKMVTHTGGTPDQRSEESSASGSSAPAGKKTKATKKEDLQPKVIFATGGITNGEQCLQILNAGASVCQVYTAMMYGGVGTVTRMKGEMRREMRAQGERKN</sequence>
<evidence type="ECO:0000256" key="11">
    <source>
        <dbReference type="ARBA" id="ARBA00031623"/>
    </source>
</evidence>
<keyword evidence="9" id="KW-0560">Oxidoreductase</keyword>
<dbReference type="AlphaFoldDB" id="A0A0F4GXU8"/>
<dbReference type="GO" id="GO:0044205">
    <property type="term" value="P:'de novo' UMP biosynthetic process"/>
    <property type="evidence" value="ECO:0007669"/>
    <property type="project" value="UniProtKB-UniPathway"/>
</dbReference>
<feature type="compositionally biased region" description="Polar residues" evidence="13">
    <location>
        <begin position="137"/>
        <end position="147"/>
    </location>
</feature>
<feature type="compositionally biased region" description="Basic and acidic residues" evidence="13">
    <location>
        <begin position="174"/>
        <end position="199"/>
    </location>
</feature>
<feature type="domain" description="Dihydroorotate dehydrogenase catalytic" evidence="14">
    <location>
        <begin position="446"/>
        <end position="730"/>
    </location>
</feature>
<keyword evidence="8" id="KW-0288">FMN</keyword>
<feature type="compositionally biased region" description="Low complexity" evidence="13">
    <location>
        <begin position="320"/>
        <end position="329"/>
    </location>
</feature>
<dbReference type="GO" id="GO:0005743">
    <property type="term" value="C:mitochondrial inner membrane"/>
    <property type="evidence" value="ECO:0007669"/>
    <property type="project" value="TreeGrafter"/>
</dbReference>